<keyword evidence="1" id="KW-1133">Transmembrane helix</keyword>
<keyword evidence="1" id="KW-0812">Transmembrane</keyword>
<dbReference type="HOGENOM" id="CLU_3347161_0_0_10"/>
<organism evidence="2 3">
    <name type="scientific">Prevotella nigrescens CC14M</name>
    <dbReference type="NCBI Taxonomy" id="1073366"/>
    <lineage>
        <taxon>Bacteria</taxon>
        <taxon>Pseudomonadati</taxon>
        <taxon>Bacteroidota</taxon>
        <taxon>Bacteroidia</taxon>
        <taxon>Bacteroidales</taxon>
        <taxon>Prevotellaceae</taxon>
        <taxon>Prevotella</taxon>
    </lineage>
</organism>
<gene>
    <name evidence="2" type="ORF">HMPREF1173_00731</name>
</gene>
<proteinExistence type="predicted"/>
<evidence type="ECO:0000313" key="2">
    <source>
        <dbReference type="EMBL" id="ETD29179.1"/>
    </source>
</evidence>
<protein>
    <submittedName>
        <fullName evidence="2">Uncharacterized protein</fullName>
    </submittedName>
</protein>
<keyword evidence="3" id="KW-1185">Reference proteome</keyword>
<evidence type="ECO:0000313" key="3">
    <source>
        <dbReference type="Proteomes" id="UP000018727"/>
    </source>
</evidence>
<keyword evidence="1" id="KW-0472">Membrane</keyword>
<name>V8CPA3_9BACT</name>
<evidence type="ECO:0000256" key="1">
    <source>
        <dbReference type="SAM" id="Phobius"/>
    </source>
</evidence>
<dbReference type="Proteomes" id="UP000018727">
    <property type="component" value="Unassembled WGS sequence"/>
</dbReference>
<reference evidence="2 3" key="1">
    <citation type="submission" date="2013-10" db="EMBL/GenBank/DDBJ databases">
        <title>The Genome Sequence of Prevotella nigrescens CC14M.</title>
        <authorList>
            <consortium name="The Broad Institute Genomics Platform"/>
            <person name="Earl A."/>
            <person name="Allen-Vercoe E."/>
            <person name="Daigneault M."/>
            <person name="Young S.K."/>
            <person name="Zeng Q."/>
            <person name="Gargeya S."/>
            <person name="Fitzgerald M."/>
            <person name="Abouelleil A."/>
            <person name="Alvarado L."/>
            <person name="Chapman S.B."/>
            <person name="Gainer-Dewar J."/>
            <person name="Goldberg J."/>
            <person name="Griggs A."/>
            <person name="Gujja S."/>
            <person name="Hansen M."/>
            <person name="Howarth C."/>
            <person name="Imamovic A."/>
            <person name="Ireland A."/>
            <person name="Larimer J."/>
            <person name="McCowan C."/>
            <person name="Murphy C."/>
            <person name="Pearson M."/>
            <person name="Poon T.W."/>
            <person name="Priest M."/>
            <person name="Roberts A."/>
            <person name="Saif S."/>
            <person name="Shea T."/>
            <person name="Sykes S."/>
            <person name="Wortman J."/>
            <person name="Nusbaum C."/>
            <person name="Birren B."/>
        </authorList>
    </citation>
    <scope>NUCLEOTIDE SEQUENCE [LARGE SCALE GENOMIC DNA]</scope>
    <source>
        <strain evidence="2 3">CC14M</strain>
    </source>
</reference>
<dbReference type="EMBL" id="AZJH01000010">
    <property type="protein sequence ID" value="ETD29179.1"/>
    <property type="molecule type" value="Genomic_DNA"/>
</dbReference>
<dbReference type="AlphaFoldDB" id="V8CPA3"/>
<feature type="transmembrane region" description="Helical" evidence="1">
    <location>
        <begin position="12"/>
        <end position="34"/>
    </location>
</feature>
<comment type="caution">
    <text evidence="2">The sequence shown here is derived from an EMBL/GenBank/DDBJ whole genome shotgun (WGS) entry which is preliminary data.</text>
</comment>
<sequence length="37" mass="4221">MIEDGSVECGNILRYHLFCVLLTLFRCFAAISLMNVK</sequence>
<accession>V8CPA3</accession>